<accession>A0A5M3MN33</accession>
<dbReference type="EMBL" id="JH711579">
    <property type="protein sequence ID" value="EIW80589.1"/>
    <property type="molecule type" value="Genomic_DNA"/>
</dbReference>
<dbReference type="OrthoDB" id="10057496at2759"/>
<dbReference type="OMA" id="NVLHMCA"/>
<sequence>DDLDDLLLSCRYGDLDDVRAFIDAHGPAPLSTARDALGNSVIHMCAANGHPSTDILTYLLPLLDDPATLLSAPNAAQSTPLHWAALNRQLPAARALVECPRGPGAILIDAKNAAGRTPLGEAELAGWDEGAQWFVEVMSLDEHGVGEEAGAEDVPES</sequence>
<evidence type="ECO:0000313" key="1">
    <source>
        <dbReference type="EMBL" id="EIW80589.1"/>
    </source>
</evidence>
<dbReference type="RefSeq" id="XP_007768951.1">
    <property type="nucleotide sequence ID" value="XM_007770761.1"/>
</dbReference>
<dbReference type="SUPFAM" id="SSF48403">
    <property type="entry name" value="Ankyrin repeat"/>
    <property type="match status" value="1"/>
</dbReference>
<dbReference type="GeneID" id="19206531"/>
<keyword evidence="2" id="KW-1185">Reference proteome</keyword>
<feature type="non-terminal residue" evidence="1">
    <location>
        <position position="157"/>
    </location>
</feature>
<reference evidence="2" key="1">
    <citation type="journal article" date="2012" name="Science">
        <title>The Paleozoic origin of enzymatic lignin decomposition reconstructed from 31 fungal genomes.</title>
        <authorList>
            <person name="Floudas D."/>
            <person name="Binder M."/>
            <person name="Riley R."/>
            <person name="Barry K."/>
            <person name="Blanchette R.A."/>
            <person name="Henrissat B."/>
            <person name="Martinez A.T."/>
            <person name="Otillar R."/>
            <person name="Spatafora J.W."/>
            <person name="Yadav J.S."/>
            <person name="Aerts A."/>
            <person name="Benoit I."/>
            <person name="Boyd A."/>
            <person name="Carlson A."/>
            <person name="Copeland A."/>
            <person name="Coutinho P.M."/>
            <person name="de Vries R.P."/>
            <person name="Ferreira P."/>
            <person name="Findley K."/>
            <person name="Foster B."/>
            <person name="Gaskell J."/>
            <person name="Glotzer D."/>
            <person name="Gorecki P."/>
            <person name="Heitman J."/>
            <person name="Hesse C."/>
            <person name="Hori C."/>
            <person name="Igarashi K."/>
            <person name="Jurgens J.A."/>
            <person name="Kallen N."/>
            <person name="Kersten P."/>
            <person name="Kohler A."/>
            <person name="Kuees U."/>
            <person name="Kumar T.K.A."/>
            <person name="Kuo A."/>
            <person name="LaButti K."/>
            <person name="Larrondo L.F."/>
            <person name="Lindquist E."/>
            <person name="Ling A."/>
            <person name="Lombard V."/>
            <person name="Lucas S."/>
            <person name="Lundell T."/>
            <person name="Martin R."/>
            <person name="McLaughlin D.J."/>
            <person name="Morgenstern I."/>
            <person name="Morin E."/>
            <person name="Murat C."/>
            <person name="Nagy L.G."/>
            <person name="Nolan M."/>
            <person name="Ohm R.A."/>
            <person name="Patyshakuliyeva A."/>
            <person name="Rokas A."/>
            <person name="Ruiz-Duenas F.J."/>
            <person name="Sabat G."/>
            <person name="Salamov A."/>
            <person name="Samejima M."/>
            <person name="Schmutz J."/>
            <person name="Slot J.C."/>
            <person name="St John F."/>
            <person name="Stenlid J."/>
            <person name="Sun H."/>
            <person name="Sun S."/>
            <person name="Syed K."/>
            <person name="Tsang A."/>
            <person name="Wiebenga A."/>
            <person name="Young D."/>
            <person name="Pisabarro A."/>
            <person name="Eastwood D.C."/>
            <person name="Martin F."/>
            <person name="Cullen D."/>
            <person name="Grigoriev I.V."/>
            <person name="Hibbett D.S."/>
        </authorList>
    </citation>
    <scope>NUCLEOTIDE SEQUENCE [LARGE SCALE GENOMIC DNA]</scope>
    <source>
        <strain evidence="2">RWD-64-598 SS2</strain>
    </source>
</reference>
<feature type="non-terminal residue" evidence="1">
    <location>
        <position position="1"/>
    </location>
</feature>
<dbReference type="KEGG" id="cput:CONPUDRAFT_20633"/>
<dbReference type="InterPro" id="IPR036770">
    <property type="entry name" value="Ankyrin_rpt-contain_sf"/>
</dbReference>
<dbReference type="Gene3D" id="1.25.40.20">
    <property type="entry name" value="Ankyrin repeat-containing domain"/>
    <property type="match status" value="1"/>
</dbReference>
<dbReference type="AlphaFoldDB" id="A0A5M3MN33"/>
<gene>
    <name evidence="1" type="ORF">CONPUDRAFT_20633</name>
</gene>
<protein>
    <submittedName>
        <fullName evidence="1">Uncharacterized protein</fullName>
    </submittedName>
</protein>
<name>A0A5M3MN33_CONPW</name>
<comment type="caution">
    <text evidence="1">The sequence shown here is derived from an EMBL/GenBank/DDBJ whole genome shotgun (WGS) entry which is preliminary data.</text>
</comment>
<dbReference type="Pfam" id="PF12796">
    <property type="entry name" value="Ank_2"/>
    <property type="match status" value="1"/>
</dbReference>
<dbReference type="Proteomes" id="UP000053558">
    <property type="component" value="Unassembled WGS sequence"/>
</dbReference>
<dbReference type="InterPro" id="IPR002110">
    <property type="entry name" value="Ankyrin_rpt"/>
</dbReference>
<proteinExistence type="predicted"/>
<organism evidence="1 2">
    <name type="scientific">Coniophora puteana (strain RWD-64-598)</name>
    <name type="common">Brown rot fungus</name>
    <dbReference type="NCBI Taxonomy" id="741705"/>
    <lineage>
        <taxon>Eukaryota</taxon>
        <taxon>Fungi</taxon>
        <taxon>Dikarya</taxon>
        <taxon>Basidiomycota</taxon>
        <taxon>Agaricomycotina</taxon>
        <taxon>Agaricomycetes</taxon>
        <taxon>Agaricomycetidae</taxon>
        <taxon>Boletales</taxon>
        <taxon>Coniophorineae</taxon>
        <taxon>Coniophoraceae</taxon>
        <taxon>Coniophora</taxon>
    </lineage>
</organism>
<evidence type="ECO:0000313" key="2">
    <source>
        <dbReference type="Proteomes" id="UP000053558"/>
    </source>
</evidence>